<dbReference type="EMBL" id="WBMZ01004993">
    <property type="protein sequence ID" value="NXY16772.1"/>
    <property type="molecule type" value="Genomic_DNA"/>
</dbReference>
<dbReference type="OrthoDB" id="529367at2759"/>
<dbReference type="InterPro" id="IPR004254">
    <property type="entry name" value="AdipoR/HlyIII-related"/>
</dbReference>
<comment type="similarity">
    <text evidence="2">Belongs to the ADIPOR family.</text>
</comment>
<feature type="binding site" evidence="6">
    <location>
        <position position="125"/>
    </location>
    <ligand>
        <name>Zn(2+)</name>
        <dbReference type="ChEBI" id="CHEBI:29105"/>
    </ligand>
</feature>
<sequence length="345" mass="37691">MLSLKLPRLLSVHQVPEGYREQGILFGYRPPSSSAAACLLSVFQLTNETLNIWTHLVPSWWVPGGGGPGGAGGPAGPPQPLPSRRYFLWMLVGRLRERREGGGAGPLLAYLGTCCLYPLASSAAHTFSTMSGRARHLCYCCDYAALSLYSLGSALAYSAYVFPLEWVGSTFHDFYIPMAVFNTVISTGLSCYSRFLEVERPRLSKASRTLAFVYPYIFDSIPLFYRLSRCAAGGCSEGSIPLHLRHTLCAFLTCFIFISHLPERLAPGHFDFIGHSHQVFHVCGIVGTHFQMEAIAMDMAERRGRLPIPSSLETLGSLGMGAAASLAIVGICSLSLRLIPEPLHR</sequence>
<evidence type="ECO:0000256" key="6">
    <source>
        <dbReference type="PIRSR" id="PIRSR604254-1"/>
    </source>
</evidence>
<reference evidence="8" key="1">
    <citation type="submission" date="2020-02" db="EMBL/GenBank/DDBJ databases">
        <title>Bird 10,000 Genomes (B10K) Project - Family phase.</title>
        <authorList>
            <person name="Zhang G."/>
        </authorList>
    </citation>
    <scope>NUCLEOTIDE SEQUENCE</scope>
    <source>
        <strain evidence="8">B10K-DU-029-61</strain>
        <tissue evidence="8">Blood</tissue>
    </source>
</reference>
<dbReference type="AlphaFoldDB" id="A0A852NFL1"/>
<keyword evidence="9" id="KW-1185">Reference proteome</keyword>
<feature type="transmembrane region" description="Helical" evidence="7">
    <location>
        <begin position="143"/>
        <end position="162"/>
    </location>
</feature>
<gene>
    <name evidence="8" type="primary">Paqr5b</name>
    <name evidence="8" type="ORF">ATRCLA_R00629</name>
</gene>
<evidence type="ECO:0000256" key="7">
    <source>
        <dbReference type="SAM" id="Phobius"/>
    </source>
</evidence>
<feature type="non-terminal residue" evidence="8">
    <location>
        <position position="1"/>
    </location>
</feature>
<dbReference type="Proteomes" id="UP000658642">
    <property type="component" value="Unassembled WGS sequence"/>
</dbReference>
<evidence type="ECO:0000256" key="3">
    <source>
        <dbReference type="ARBA" id="ARBA00022692"/>
    </source>
</evidence>
<dbReference type="GO" id="GO:0016020">
    <property type="term" value="C:membrane"/>
    <property type="evidence" value="ECO:0007669"/>
    <property type="project" value="UniProtKB-SubCell"/>
</dbReference>
<comment type="subcellular location">
    <subcellularLocation>
        <location evidence="1">Membrane</location>
        <topology evidence="1">Multi-pass membrane protein</topology>
    </subcellularLocation>
</comment>
<dbReference type="GO" id="GO:0038023">
    <property type="term" value="F:signaling receptor activity"/>
    <property type="evidence" value="ECO:0007669"/>
    <property type="project" value="TreeGrafter"/>
</dbReference>
<feature type="non-terminal residue" evidence="8">
    <location>
        <position position="345"/>
    </location>
</feature>
<dbReference type="GO" id="GO:0046872">
    <property type="term" value="F:metal ion binding"/>
    <property type="evidence" value="ECO:0007669"/>
    <property type="project" value="UniProtKB-KW"/>
</dbReference>
<dbReference type="PANTHER" id="PTHR20855:SF38">
    <property type="entry name" value="MEMBRANE PROGESTIN RECEPTOR GAMMA"/>
    <property type="match status" value="1"/>
</dbReference>
<evidence type="ECO:0000256" key="2">
    <source>
        <dbReference type="ARBA" id="ARBA00007018"/>
    </source>
</evidence>
<dbReference type="Pfam" id="PF03006">
    <property type="entry name" value="HlyIII"/>
    <property type="match status" value="1"/>
</dbReference>
<dbReference type="PANTHER" id="PTHR20855">
    <property type="entry name" value="ADIPOR/PROGESTIN RECEPTOR-RELATED"/>
    <property type="match status" value="1"/>
</dbReference>
<keyword evidence="4 7" id="KW-1133">Transmembrane helix</keyword>
<keyword evidence="5 7" id="KW-0472">Membrane</keyword>
<evidence type="ECO:0000313" key="9">
    <source>
        <dbReference type="Proteomes" id="UP000658642"/>
    </source>
</evidence>
<evidence type="ECO:0000256" key="4">
    <source>
        <dbReference type="ARBA" id="ARBA00022989"/>
    </source>
</evidence>
<accession>A0A852NFL1</accession>
<feature type="binding site" evidence="6">
    <location>
        <position position="281"/>
    </location>
    <ligand>
        <name>Zn(2+)</name>
        <dbReference type="ChEBI" id="CHEBI:29105"/>
    </ligand>
</feature>
<keyword evidence="3 7" id="KW-0812">Transmembrane</keyword>
<keyword evidence="6" id="KW-0862">Zinc</keyword>
<evidence type="ECO:0000256" key="5">
    <source>
        <dbReference type="ARBA" id="ARBA00023136"/>
    </source>
</evidence>
<evidence type="ECO:0000313" key="8">
    <source>
        <dbReference type="EMBL" id="NXY16772.1"/>
    </source>
</evidence>
<protein>
    <submittedName>
        <fullName evidence="8">MPRGB protein</fullName>
    </submittedName>
</protein>
<evidence type="ECO:0000256" key="1">
    <source>
        <dbReference type="ARBA" id="ARBA00004141"/>
    </source>
</evidence>
<name>A0A852NFL1_9PASS</name>
<organism evidence="8 9">
    <name type="scientific">Atrichornis clamosus</name>
    <dbReference type="NCBI Taxonomy" id="449594"/>
    <lineage>
        <taxon>Eukaryota</taxon>
        <taxon>Metazoa</taxon>
        <taxon>Chordata</taxon>
        <taxon>Craniata</taxon>
        <taxon>Vertebrata</taxon>
        <taxon>Euteleostomi</taxon>
        <taxon>Archelosauria</taxon>
        <taxon>Archosauria</taxon>
        <taxon>Dinosauria</taxon>
        <taxon>Saurischia</taxon>
        <taxon>Theropoda</taxon>
        <taxon>Coelurosauria</taxon>
        <taxon>Aves</taxon>
        <taxon>Neognathae</taxon>
        <taxon>Neoaves</taxon>
        <taxon>Telluraves</taxon>
        <taxon>Australaves</taxon>
        <taxon>Passeriformes</taxon>
        <taxon>Menuridae</taxon>
        <taxon>Atrichornis</taxon>
    </lineage>
</organism>
<comment type="caution">
    <text evidence="8">The sequence shown here is derived from an EMBL/GenBank/DDBJ whole genome shotgun (WGS) entry which is preliminary data.</text>
</comment>
<feature type="transmembrane region" description="Helical" evidence="7">
    <location>
        <begin position="174"/>
        <end position="195"/>
    </location>
</feature>
<keyword evidence="6" id="KW-0479">Metal-binding</keyword>
<feature type="binding site" evidence="6">
    <location>
        <position position="277"/>
    </location>
    <ligand>
        <name>Zn(2+)</name>
        <dbReference type="ChEBI" id="CHEBI:29105"/>
    </ligand>
</feature>
<proteinExistence type="inferred from homology"/>